<dbReference type="GO" id="GO:0009401">
    <property type="term" value="P:phosphoenolpyruvate-dependent sugar phosphotransferase system"/>
    <property type="evidence" value="ECO:0007669"/>
    <property type="project" value="UniProtKB-KW"/>
</dbReference>
<keyword evidence="4" id="KW-1133">Transmembrane helix</keyword>
<evidence type="ECO:0000313" key="5">
    <source>
        <dbReference type="EMBL" id="VFS16771.1"/>
    </source>
</evidence>
<feature type="transmembrane region" description="Helical" evidence="4">
    <location>
        <begin position="61"/>
        <end position="84"/>
    </location>
</feature>
<keyword evidence="1" id="KW-0813">Transport</keyword>
<dbReference type="PANTHER" id="PTHR30505:SF0">
    <property type="entry name" value="FRUCTOSE-LIKE PTS SYSTEM EIIBC COMPONENT-RELATED"/>
    <property type="match status" value="1"/>
</dbReference>
<organism evidence="5 6">
    <name type="scientific">Enterobacter cancerogenus</name>
    <dbReference type="NCBI Taxonomy" id="69218"/>
    <lineage>
        <taxon>Bacteria</taxon>
        <taxon>Pseudomonadati</taxon>
        <taxon>Pseudomonadota</taxon>
        <taxon>Gammaproteobacteria</taxon>
        <taxon>Enterobacterales</taxon>
        <taxon>Enterobacteriaceae</taxon>
        <taxon>Enterobacter</taxon>
        <taxon>Enterobacter cloacae complex</taxon>
    </lineage>
</organism>
<keyword evidence="4" id="KW-0472">Membrane</keyword>
<dbReference type="AlphaFoldDB" id="A0A484WYT8"/>
<sequence>MAIVIPPIGLGLATLIDRRLTGKRLFSPQLYPQGKTAMFLAFMGISEGAIPFLLENPLATLPAYMVGAIAGAMTATALGAVQWFPESAIWAWPLVTNLGAYMLSILVGAVITALLVVTIRNHMHKRGKLSVDTL</sequence>
<reference evidence="5 6" key="1">
    <citation type="submission" date="2019-03" db="EMBL/GenBank/DDBJ databases">
        <authorList>
            <consortium name="Pathogen Informatics"/>
        </authorList>
    </citation>
    <scope>NUCLEOTIDE SEQUENCE [LARGE SCALE GENOMIC DNA]</scope>
    <source>
        <strain evidence="5 6">NCTC12126</strain>
    </source>
</reference>
<name>A0A484WYT8_9ENTR</name>
<keyword evidence="4" id="KW-0812">Transmembrane</keyword>
<dbReference type="GO" id="GO:0090563">
    <property type="term" value="F:protein-phosphocysteine-sugar phosphotransferase activity"/>
    <property type="evidence" value="ECO:0007669"/>
    <property type="project" value="TreeGrafter"/>
</dbReference>
<keyword evidence="2" id="KW-0762">Sugar transport</keyword>
<evidence type="ECO:0000256" key="2">
    <source>
        <dbReference type="ARBA" id="ARBA00022597"/>
    </source>
</evidence>
<feature type="transmembrane region" description="Helical" evidence="4">
    <location>
        <begin position="36"/>
        <end position="54"/>
    </location>
</feature>
<evidence type="ECO:0000256" key="1">
    <source>
        <dbReference type="ARBA" id="ARBA00022448"/>
    </source>
</evidence>
<feature type="transmembrane region" description="Helical" evidence="4">
    <location>
        <begin position="90"/>
        <end position="119"/>
    </location>
</feature>
<protein>
    <submittedName>
        <fullName evidence="5">PTS system fructose subfamily transporter subunit, IIC</fullName>
    </submittedName>
</protein>
<dbReference type="EMBL" id="CAADIW010000007">
    <property type="protein sequence ID" value="VFS16771.1"/>
    <property type="molecule type" value="Genomic_DNA"/>
</dbReference>
<dbReference type="Proteomes" id="UP000351155">
    <property type="component" value="Unassembled WGS sequence"/>
</dbReference>
<dbReference type="GO" id="GO:0005886">
    <property type="term" value="C:plasma membrane"/>
    <property type="evidence" value="ECO:0007669"/>
    <property type="project" value="TreeGrafter"/>
</dbReference>
<evidence type="ECO:0000313" key="6">
    <source>
        <dbReference type="Proteomes" id="UP000351155"/>
    </source>
</evidence>
<evidence type="ECO:0000256" key="4">
    <source>
        <dbReference type="SAM" id="Phobius"/>
    </source>
</evidence>
<dbReference type="InterPro" id="IPR050864">
    <property type="entry name" value="Bacterial_PTS_Sugar_Transport"/>
</dbReference>
<accession>A0A484WYT8</accession>
<dbReference type="PANTHER" id="PTHR30505">
    <property type="entry name" value="FRUCTOSE-LIKE PERMEASE"/>
    <property type="match status" value="1"/>
</dbReference>
<evidence type="ECO:0000256" key="3">
    <source>
        <dbReference type="ARBA" id="ARBA00022683"/>
    </source>
</evidence>
<proteinExistence type="predicted"/>
<keyword evidence="3" id="KW-0598">Phosphotransferase system</keyword>
<gene>
    <name evidence="5" type="primary">fryC_2</name>
    <name evidence="5" type="ORF">NCTC12126_01523</name>
</gene>